<feature type="region of interest" description="Disordered" evidence="1">
    <location>
        <begin position="112"/>
        <end position="221"/>
    </location>
</feature>
<reference evidence="2" key="1">
    <citation type="submission" date="2020-02" db="EMBL/GenBank/DDBJ databases">
        <authorList>
            <person name="Scholz U."/>
            <person name="Mascher M."/>
            <person name="Fiebig A."/>
        </authorList>
    </citation>
    <scope>NUCLEOTIDE SEQUENCE</scope>
</reference>
<feature type="compositionally biased region" description="Low complexity" evidence="1">
    <location>
        <begin position="323"/>
        <end position="340"/>
    </location>
</feature>
<evidence type="ECO:0000256" key="1">
    <source>
        <dbReference type="SAM" id="MobiDB-lite"/>
    </source>
</evidence>
<dbReference type="EMBL" id="LR746266">
    <property type="protein sequence ID" value="CAA7393960.1"/>
    <property type="molecule type" value="Genomic_DNA"/>
</dbReference>
<proteinExistence type="predicted"/>
<accession>A0A7I8KA73</accession>
<feature type="compositionally biased region" description="Basic and acidic residues" evidence="1">
    <location>
        <begin position="206"/>
        <end position="218"/>
    </location>
</feature>
<sequence>MWRRTMASAGVLPTAYYSSDPFDFILEECGNISAAQAAVHRRSRFLREEEEDDALPADAPGLADHVVYRLFGSESFPCPDPSSSRRCSDAAAAELALIGYFLRLGPRRLHLLLPRHPPPHGKEGEGRRTGPSPSSGGKGKASALKRKLDSSSFPPPPFVSMADDRAVKKKPPYAQPNVPVRTGDESSSQAARRVFAGDTGPSPSVEIERGPRESKKGAESTALVPDLPVEKAGGSFLAYAINVETHDLGETRASGPRPPCSSALVQRAPPCAAGGDALSLATFVDMLLRFSKNNPGRILEDVDLLDVLAAKSVRLPDPEWWRPSGYGPSSSSSPPGDDHR</sequence>
<gene>
    <name evidence="2" type="ORF">SI8410_03004645</name>
</gene>
<dbReference type="Proteomes" id="UP000663760">
    <property type="component" value="Chromosome 3"/>
</dbReference>
<feature type="region of interest" description="Disordered" evidence="1">
    <location>
        <begin position="317"/>
        <end position="340"/>
    </location>
</feature>
<dbReference type="AlphaFoldDB" id="A0A7I8KA73"/>
<evidence type="ECO:0000313" key="2">
    <source>
        <dbReference type="EMBL" id="CAA7393960.1"/>
    </source>
</evidence>
<keyword evidence="3" id="KW-1185">Reference proteome</keyword>
<name>A0A7I8KA73_SPIIN</name>
<evidence type="ECO:0000313" key="3">
    <source>
        <dbReference type="Proteomes" id="UP000663760"/>
    </source>
</evidence>
<protein>
    <submittedName>
        <fullName evidence="2">Uncharacterized protein</fullName>
    </submittedName>
</protein>
<organism evidence="2 3">
    <name type="scientific">Spirodela intermedia</name>
    <name type="common">Intermediate duckweed</name>
    <dbReference type="NCBI Taxonomy" id="51605"/>
    <lineage>
        <taxon>Eukaryota</taxon>
        <taxon>Viridiplantae</taxon>
        <taxon>Streptophyta</taxon>
        <taxon>Embryophyta</taxon>
        <taxon>Tracheophyta</taxon>
        <taxon>Spermatophyta</taxon>
        <taxon>Magnoliopsida</taxon>
        <taxon>Liliopsida</taxon>
        <taxon>Araceae</taxon>
        <taxon>Lemnoideae</taxon>
        <taxon>Spirodela</taxon>
    </lineage>
</organism>